<accession>A0ABU1DH17</accession>
<gene>
    <name evidence="2" type="ORF">IHQ68_12085</name>
</gene>
<dbReference type="RefSeq" id="WP_309392137.1">
    <property type="nucleotide sequence ID" value="NZ_JADBEO010000024.1"/>
</dbReference>
<keyword evidence="3" id="KW-1185">Reference proteome</keyword>
<dbReference type="Proteomes" id="UP001181622">
    <property type="component" value="Unassembled WGS sequence"/>
</dbReference>
<evidence type="ECO:0000256" key="1">
    <source>
        <dbReference type="SAM" id="SignalP"/>
    </source>
</evidence>
<proteinExistence type="predicted"/>
<evidence type="ECO:0000313" key="3">
    <source>
        <dbReference type="Proteomes" id="UP001181622"/>
    </source>
</evidence>
<comment type="caution">
    <text evidence="2">The sequence shown here is derived from an EMBL/GenBank/DDBJ whole genome shotgun (WGS) entry which is preliminary data.</text>
</comment>
<evidence type="ECO:0000313" key="2">
    <source>
        <dbReference type="EMBL" id="MDR4307356.1"/>
    </source>
</evidence>
<sequence>MAVRILAVVSALCLAGLATPSQANDSRVRFKCSSEGAQDISMSAKFEARGSSRKKFSVEFEAAPGVGFSDGDKLGVRVDGTSVGAVTLESIRGGDVVGDLNYDSNPNEADADPFPANFPKNVGKGTKVRLAKNGDKILACELR</sequence>
<feature type="signal peptide" evidence="1">
    <location>
        <begin position="1"/>
        <end position="23"/>
    </location>
</feature>
<organism evidence="2 3">
    <name type="scientific">Chelatococcus sambhunathii</name>
    <dbReference type="NCBI Taxonomy" id="363953"/>
    <lineage>
        <taxon>Bacteria</taxon>
        <taxon>Pseudomonadati</taxon>
        <taxon>Pseudomonadota</taxon>
        <taxon>Alphaproteobacteria</taxon>
        <taxon>Hyphomicrobiales</taxon>
        <taxon>Chelatococcaceae</taxon>
        <taxon>Chelatococcus</taxon>
    </lineage>
</organism>
<feature type="chain" id="PRO_5047060448" evidence="1">
    <location>
        <begin position="24"/>
        <end position="143"/>
    </location>
</feature>
<dbReference type="EMBL" id="JADBEO010000024">
    <property type="protein sequence ID" value="MDR4307356.1"/>
    <property type="molecule type" value="Genomic_DNA"/>
</dbReference>
<reference evidence="2" key="1">
    <citation type="submission" date="2020-10" db="EMBL/GenBank/DDBJ databases">
        <authorList>
            <person name="Abbas A."/>
            <person name="Razzaq R."/>
            <person name="Waqas M."/>
            <person name="Abbas N."/>
            <person name="Nielsen T.K."/>
            <person name="Hansen L.H."/>
            <person name="Hussain S."/>
            <person name="Shahid M."/>
        </authorList>
    </citation>
    <scope>NUCLEOTIDE SEQUENCE</scope>
    <source>
        <strain evidence="2">S14</strain>
    </source>
</reference>
<protein>
    <submittedName>
        <fullName evidence="2">Uncharacterized protein</fullName>
    </submittedName>
</protein>
<keyword evidence="1" id="KW-0732">Signal</keyword>
<name>A0ABU1DH17_9HYPH</name>